<evidence type="ECO:0000256" key="8">
    <source>
        <dbReference type="SAM" id="Phobius"/>
    </source>
</evidence>
<dbReference type="GO" id="GO:0005886">
    <property type="term" value="C:plasma membrane"/>
    <property type="evidence" value="ECO:0007669"/>
    <property type="project" value="UniProtKB-SubCell"/>
</dbReference>
<dbReference type="InterPro" id="IPR051088">
    <property type="entry name" value="PTS_Sugar-EIIC/EIIB"/>
</dbReference>
<dbReference type="NCBIfam" id="TIGR00410">
    <property type="entry name" value="lacE"/>
    <property type="match status" value="1"/>
</dbReference>
<dbReference type="GO" id="GO:1901264">
    <property type="term" value="P:carbohydrate derivative transport"/>
    <property type="evidence" value="ECO:0007669"/>
    <property type="project" value="TreeGrafter"/>
</dbReference>
<dbReference type="InterPro" id="IPR003352">
    <property type="entry name" value="PTS_EIIC"/>
</dbReference>
<feature type="transmembrane region" description="Helical" evidence="8">
    <location>
        <begin position="98"/>
        <end position="119"/>
    </location>
</feature>
<evidence type="ECO:0000259" key="9">
    <source>
        <dbReference type="PROSITE" id="PS51105"/>
    </source>
</evidence>
<evidence type="ECO:0000313" key="11">
    <source>
        <dbReference type="Proteomes" id="UP000886856"/>
    </source>
</evidence>
<comment type="subcellular location">
    <subcellularLocation>
        <location evidence="1">Cell membrane</location>
        <topology evidence="1">Multi-pass membrane protein</topology>
    </subcellularLocation>
</comment>
<dbReference type="PROSITE" id="PS51105">
    <property type="entry name" value="PTS_EIIC_TYPE_3"/>
    <property type="match status" value="1"/>
</dbReference>
<dbReference type="Proteomes" id="UP000886856">
    <property type="component" value="Unassembled WGS sequence"/>
</dbReference>
<feature type="non-terminal residue" evidence="10">
    <location>
        <position position="1"/>
    </location>
</feature>
<dbReference type="GO" id="GO:0009401">
    <property type="term" value="P:phosphoenolpyruvate-dependent sugar phosphotransferase system"/>
    <property type="evidence" value="ECO:0007669"/>
    <property type="project" value="InterPro"/>
</dbReference>
<reference evidence="10" key="1">
    <citation type="journal article" date="2021" name="PeerJ">
        <title>Extensive microbial diversity within the chicken gut microbiome revealed by metagenomics and culture.</title>
        <authorList>
            <person name="Gilroy R."/>
            <person name="Ravi A."/>
            <person name="Getino M."/>
            <person name="Pursley I."/>
            <person name="Horton D.L."/>
            <person name="Alikhan N.F."/>
            <person name="Baker D."/>
            <person name="Gharbi K."/>
            <person name="Hall N."/>
            <person name="Watson M."/>
            <person name="Adriaenssens E.M."/>
            <person name="Foster-Nyarko E."/>
            <person name="Jarju S."/>
            <person name="Secka A."/>
            <person name="Antonio M."/>
            <person name="Oren A."/>
            <person name="Chaudhuri R.R."/>
            <person name="La Ragione R."/>
            <person name="Hildebrand F."/>
            <person name="Pallen M.J."/>
        </authorList>
    </citation>
    <scope>NUCLEOTIDE SEQUENCE</scope>
    <source>
        <strain evidence="10">CHK171-505</strain>
    </source>
</reference>
<evidence type="ECO:0000256" key="7">
    <source>
        <dbReference type="ARBA" id="ARBA00023136"/>
    </source>
</evidence>
<evidence type="ECO:0000256" key="4">
    <source>
        <dbReference type="ARBA" id="ARBA00022597"/>
    </source>
</evidence>
<dbReference type="PANTHER" id="PTHR33989">
    <property type="match status" value="1"/>
</dbReference>
<gene>
    <name evidence="10" type="ORF">H9948_09105</name>
</gene>
<feature type="transmembrane region" description="Helical" evidence="8">
    <location>
        <begin position="149"/>
        <end position="173"/>
    </location>
</feature>
<evidence type="ECO:0000313" key="10">
    <source>
        <dbReference type="EMBL" id="HJA90933.1"/>
    </source>
</evidence>
<accession>A0A9D2I3K0</accession>
<proteinExistence type="predicted"/>
<dbReference type="PANTHER" id="PTHR33989:SF4">
    <property type="entry name" value="PTS SYSTEM N,N'-DIACETYLCHITOBIOSE-SPECIFIC EIIC COMPONENT"/>
    <property type="match status" value="1"/>
</dbReference>
<evidence type="ECO:0000256" key="6">
    <source>
        <dbReference type="ARBA" id="ARBA00022989"/>
    </source>
</evidence>
<dbReference type="GO" id="GO:0008982">
    <property type="term" value="F:protein-N(PI)-phosphohistidine-sugar phosphotransferase activity"/>
    <property type="evidence" value="ECO:0007669"/>
    <property type="project" value="InterPro"/>
</dbReference>
<evidence type="ECO:0000256" key="2">
    <source>
        <dbReference type="ARBA" id="ARBA00022448"/>
    </source>
</evidence>
<keyword evidence="7 8" id="KW-0472">Membrane</keyword>
<dbReference type="InterPro" id="IPR004501">
    <property type="entry name" value="PTS_EIIC_3"/>
</dbReference>
<organism evidence="10 11">
    <name type="scientific">Candidatus Jeotgalibaca merdavium</name>
    <dbReference type="NCBI Taxonomy" id="2838627"/>
    <lineage>
        <taxon>Bacteria</taxon>
        <taxon>Bacillati</taxon>
        <taxon>Bacillota</taxon>
        <taxon>Bacilli</taxon>
        <taxon>Lactobacillales</taxon>
        <taxon>Carnobacteriaceae</taxon>
        <taxon>Jeotgalibaca</taxon>
    </lineage>
</organism>
<comment type="caution">
    <text evidence="10">The sequence shown here is derived from an EMBL/GenBank/DDBJ whole genome shotgun (WGS) entry which is preliminary data.</text>
</comment>
<name>A0A9D2I3K0_9LACT</name>
<feature type="transmembrane region" description="Helical" evidence="8">
    <location>
        <begin position="30"/>
        <end position="53"/>
    </location>
</feature>
<feature type="domain" description="PTS EIIC type-3" evidence="9">
    <location>
        <begin position="1"/>
        <end position="224"/>
    </location>
</feature>
<dbReference type="EMBL" id="DWYW01000206">
    <property type="protein sequence ID" value="HJA90933.1"/>
    <property type="molecule type" value="Genomic_DNA"/>
</dbReference>
<keyword evidence="6 8" id="KW-1133">Transmembrane helix</keyword>
<keyword evidence="2" id="KW-0813">Transport</keyword>
<keyword evidence="5 8" id="KW-0812">Transmembrane</keyword>
<sequence length="240" mass="26002">TVFNLLNALVTGAFDTNLHDVVYKLIQQPLVGLGSGLPATLIALFLTQILWFFGLHGQVIINSVMDPIWQTLALDNLEAFKAGNELPHIITKSFMDTFTVGLGGTGMTLIVVVIMAFFLKSRQMKDLGRLAIGPGIFNVNEPVIFGMPIVLNASIAIPWIITPLVVATVNYFAMATGIVPRPTGVIVPWTMPVFFSGMMATNSIMGGILQLIDMAIIGAIWYPFLKVQDIANLKLAAEEA</sequence>
<evidence type="ECO:0000256" key="1">
    <source>
        <dbReference type="ARBA" id="ARBA00004651"/>
    </source>
</evidence>
<keyword evidence="4" id="KW-0762">Sugar transport</keyword>
<reference evidence="10" key="2">
    <citation type="submission" date="2021-04" db="EMBL/GenBank/DDBJ databases">
        <authorList>
            <person name="Gilroy R."/>
        </authorList>
    </citation>
    <scope>NUCLEOTIDE SEQUENCE</scope>
    <source>
        <strain evidence="10">CHK171-505</strain>
    </source>
</reference>
<dbReference type="AlphaFoldDB" id="A0A9D2I3K0"/>
<keyword evidence="3" id="KW-1003">Cell membrane</keyword>
<protein>
    <submittedName>
        <fullName evidence="10">PTS transporter subunit EIIC</fullName>
    </submittedName>
</protein>
<evidence type="ECO:0000256" key="3">
    <source>
        <dbReference type="ARBA" id="ARBA00022475"/>
    </source>
</evidence>
<evidence type="ECO:0000256" key="5">
    <source>
        <dbReference type="ARBA" id="ARBA00022692"/>
    </source>
</evidence>
<feature type="transmembrane region" description="Helical" evidence="8">
    <location>
        <begin position="193"/>
        <end position="224"/>
    </location>
</feature>
<dbReference type="Pfam" id="PF02378">
    <property type="entry name" value="PTS_EIIC"/>
    <property type="match status" value="1"/>
</dbReference>